<feature type="domain" description="C2H2-type" evidence="11">
    <location>
        <begin position="344"/>
        <end position="371"/>
    </location>
</feature>
<keyword evidence="7" id="KW-0539">Nucleus</keyword>
<dbReference type="PROSITE" id="PS51915">
    <property type="entry name" value="ZAD"/>
    <property type="match status" value="1"/>
</dbReference>
<evidence type="ECO:0000256" key="3">
    <source>
        <dbReference type="ARBA" id="ARBA00022737"/>
    </source>
</evidence>
<feature type="compositionally biased region" description="Acidic residues" evidence="10">
    <location>
        <begin position="130"/>
        <end position="144"/>
    </location>
</feature>
<dbReference type="VEuPathDB" id="VectorBase:LLONM1_002847"/>
<feature type="binding site" evidence="9">
    <location>
        <position position="21"/>
    </location>
    <ligand>
        <name>Zn(2+)</name>
        <dbReference type="ChEBI" id="CHEBI:29105"/>
    </ligand>
</feature>
<feature type="binding site" evidence="9">
    <location>
        <position position="77"/>
    </location>
    <ligand>
        <name>Zn(2+)</name>
        <dbReference type="ChEBI" id="CHEBI:29105"/>
    </ligand>
</feature>
<evidence type="ECO:0000259" key="11">
    <source>
        <dbReference type="PROSITE" id="PS50157"/>
    </source>
</evidence>
<dbReference type="Pfam" id="PF00096">
    <property type="entry name" value="zf-C2H2"/>
    <property type="match status" value="2"/>
</dbReference>
<dbReference type="Pfam" id="PF07776">
    <property type="entry name" value="zf-AD"/>
    <property type="match status" value="1"/>
</dbReference>
<evidence type="ECO:0000256" key="6">
    <source>
        <dbReference type="ARBA" id="ARBA00023163"/>
    </source>
</evidence>
<dbReference type="InterPro" id="IPR012934">
    <property type="entry name" value="Znf_AD"/>
</dbReference>
<dbReference type="GO" id="GO:0000978">
    <property type="term" value="F:RNA polymerase II cis-regulatory region sequence-specific DNA binding"/>
    <property type="evidence" value="ECO:0007669"/>
    <property type="project" value="TreeGrafter"/>
</dbReference>
<dbReference type="SMART" id="SM00868">
    <property type="entry name" value="zf-AD"/>
    <property type="match status" value="1"/>
</dbReference>
<dbReference type="InterPro" id="IPR036236">
    <property type="entry name" value="Znf_C2H2_sf"/>
</dbReference>
<dbReference type="GO" id="GO:0008270">
    <property type="term" value="F:zinc ion binding"/>
    <property type="evidence" value="ECO:0007669"/>
    <property type="project" value="UniProtKB-UniRule"/>
</dbReference>
<keyword evidence="3" id="KW-0677">Repeat</keyword>
<dbReference type="GO" id="GO:0005654">
    <property type="term" value="C:nucleoplasm"/>
    <property type="evidence" value="ECO:0007669"/>
    <property type="project" value="TreeGrafter"/>
</dbReference>
<keyword evidence="14" id="KW-1185">Reference proteome</keyword>
<evidence type="ECO:0000256" key="2">
    <source>
        <dbReference type="ARBA" id="ARBA00022723"/>
    </source>
</evidence>
<dbReference type="FunFam" id="3.30.160.60:FF:001290">
    <property type="entry name" value="Zinc finger 45-like"/>
    <property type="match status" value="1"/>
</dbReference>
<dbReference type="Gene3D" id="3.40.1800.20">
    <property type="match status" value="1"/>
</dbReference>
<dbReference type="SUPFAM" id="SSF57667">
    <property type="entry name" value="beta-beta-alpha zinc fingers"/>
    <property type="match status" value="5"/>
</dbReference>
<keyword evidence="8" id="KW-0863">Zinc-finger</keyword>
<keyword evidence="6" id="KW-0804">Transcription</keyword>
<feature type="domain" description="C2H2-type" evidence="11">
    <location>
        <begin position="316"/>
        <end position="343"/>
    </location>
</feature>
<feature type="binding site" evidence="9">
    <location>
        <position position="74"/>
    </location>
    <ligand>
        <name>Zn(2+)</name>
        <dbReference type="ChEBI" id="CHEBI:29105"/>
    </ligand>
</feature>
<dbReference type="PROSITE" id="PS00028">
    <property type="entry name" value="ZINC_FINGER_C2H2_1"/>
    <property type="match status" value="6"/>
</dbReference>
<name>A0A1B0CHU0_LUTLO</name>
<comment type="subcellular location">
    <subcellularLocation>
        <location evidence="1">Nucleus</location>
    </subcellularLocation>
</comment>
<proteinExistence type="predicted"/>
<dbReference type="PANTHER" id="PTHR24399:SF23">
    <property type="entry name" value="C2H2-TYPE DOMAIN-CONTAINING PROTEIN"/>
    <property type="match status" value="1"/>
</dbReference>
<feature type="domain" description="ZAD" evidence="12">
    <location>
        <begin position="19"/>
        <end position="101"/>
    </location>
</feature>
<dbReference type="SUPFAM" id="SSF57716">
    <property type="entry name" value="Glucocorticoid receptor-like (DNA-binding domain)"/>
    <property type="match status" value="1"/>
</dbReference>
<dbReference type="VEuPathDB" id="VectorBase:LLOJ004002"/>
<dbReference type="InterPro" id="IPR013087">
    <property type="entry name" value="Znf_C2H2_type"/>
</dbReference>
<protein>
    <submittedName>
        <fullName evidence="13">Uncharacterized protein</fullName>
    </submittedName>
</protein>
<evidence type="ECO:0000256" key="7">
    <source>
        <dbReference type="ARBA" id="ARBA00023242"/>
    </source>
</evidence>
<feature type="domain" description="C2H2-type" evidence="11">
    <location>
        <begin position="149"/>
        <end position="176"/>
    </location>
</feature>
<evidence type="ECO:0000256" key="1">
    <source>
        <dbReference type="ARBA" id="ARBA00004123"/>
    </source>
</evidence>
<dbReference type="Gene3D" id="3.30.160.60">
    <property type="entry name" value="Classic Zinc Finger"/>
    <property type="match status" value="5"/>
</dbReference>
<dbReference type="PROSITE" id="PS50157">
    <property type="entry name" value="ZINC_FINGER_C2H2_2"/>
    <property type="match status" value="6"/>
</dbReference>
<keyword evidence="5" id="KW-0805">Transcription regulation</keyword>
<dbReference type="EMBL" id="AJWK01012701">
    <property type="status" value="NOT_ANNOTATED_CDS"/>
    <property type="molecule type" value="Genomic_DNA"/>
</dbReference>
<evidence type="ECO:0000256" key="8">
    <source>
        <dbReference type="PROSITE-ProRule" id="PRU00042"/>
    </source>
</evidence>
<evidence type="ECO:0000313" key="13">
    <source>
        <dbReference type="EnsemblMetazoa" id="LLOJ004002-PA"/>
    </source>
</evidence>
<dbReference type="SMART" id="SM00355">
    <property type="entry name" value="ZnF_C2H2"/>
    <property type="match status" value="9"/>
</dbReference>
<dbReference type="PANTHER" id="PTHR24399">
    <property type="entry name" value="ZINC FINGER AND BTB DOMAIN-CONTAINING"/>
    <property type="match status" value="1"/>
</dbReference>
<dbReference type="GO" id="GO:0001227">
    <property type="term" value="F:DNA-binding transcription repressor activity, RNA polymerase II-specific"/>
    <property type="evidence" value="ECO:0007669"/>
    <property type="project" value="TreeGrafter"/>
</dbReference>
<feature type="domain" description="C2H2-type" evidence="11">
    <location>
        <begin position="372"/>
        <end position="399"/>
    </location>
</feature>
<feature type="compositionally biased region" description="Acidic residues" evidence="10">
    <location>
        <begin position="112"/>
        <end position="123"/>
    </location>
</feature>
<evidence type="ECO:0000256" key="5">
    <source>
        <dbReference type="ARBA" id="ARBA00023015"/>
    </source>
</evidence>
<organism evidence="13 14">
    <name type="scientific">Lutzomyia longipalpis</name>
    <name type="common">Sand fly</name>
    <dbReference type="NCBI Taxonomy" id="7200"/>
    <lineage>
        <taxon>Eukaryota</taxon>
        <taxon>Metazoa</taxon>
        <taxon>Ecdysozoa</taxon>
        <taxon>Arthropoda</taxon>
        <taxon>Hexapoda</taxon>
        <taxon>Insecta</taxon>
        <taxon>Pterygota</taxon>
        <taxon>Neoptera</taxon>
        <taxon>Endopterygota</taxon>
        <taxon>Diptera</taxon>
        <taxon>Nematocera</taxon>
        <taxon>Psychodoidea</taxon>
        <taxon>Psychodidae</taxon>
        <taxon>Lutzomyia</taxon>
        <taxon>Lutzomyia</taxon>
    </lineage>
</organism>
<reference evidence="13" key="1">
    <citation type="submission" date="2020-05" db="UniProtKB">
        <authorList>
            <consortium name="EnsemblMetazoa"/>
        </authorList>
    </citation>
    <scope>IDENTIFICATION</scope>
    <source>
        <strain evidence="13">Jacobina</strain>
    </source>
</reference>
<keyword evidence="2 9" id="KW-0479">Metal-binding</keyword>
<dbReference type="Pfam" id="PF13912">
    <property type="entry name" value="zf-C2H2_6"/>
    <property type="match status" value="3"/>
</dbReference>
<sequence>MEKKSLIGNVFLPQNYMDSVCRVCLEMNTGLVSVFSTLMLETSDDGEGVKISDLAAYTLNLFIHPEDKLPKNVCQRCVSSIVDFRSFKVKAQEAERNFICSLEALEKREKITEEEEGEGEEDKNELPEVKDEDTDREEENVDDQESSEFFCSSCSKCFQSQVQLESHMKYHESTHLVSTYVKFFPCHSCHTIFLTDSGLSKHFQSFPDHVNASSRSQDDDVFDPCAYTCGICSESNSHVDELKMHVFQHSEKFICPIRECGWEYGTFARLSYHMRRKHVSRMQHKCEYCPATFDDYTVFRRHALQFHLKCTNDKNFICEVCGKGFGYRGDLTIHMRTHTNERPFKCKICSKTYKTASMRIAHMDVHIQGKTYPCDICGLRLQSRASFRGHLRRHKEFNQHGCDICGKLFNSKYRLKVHKIGYHKIMPSA</sequence>
<evidence type="ECO:0000259" key="12">
    <source>
        <dbReference type="PROSITE" id="PS51915"/>
    </source>
</evidence>
<feature type="domain" description="C2H2-type" evidence="11">
    <location>
        <begin position="400"/>
        <end position="423"/>
    </location>
</feature>
<keyword evidence="4 9" id="KW-0862">Zinc</keyword>
<dbReference type="EnsemblMetazoa" id="LLOJ004002-RA">
    <property type="protein sequence ID" value="LLOJ004002-PA"/>
    <property type="gene ID" value="LLOJ004002"/>
</dbReference>
<dbReference type="Proteomes" id="UP000092461">
    <property type="component" value="Unassembled WGS sequence"/>
</dbReference>
<evidence type="ECO:0000256" key="9">
    <source>
        <dbReference type="PROSITE-ProRule" id="PRU01263"/>
    </source>
</evidence>
<evidence type="ECO:0000256" key="10">
    <source>
        <dbReference type="SAM" id="MobiDB-lite"/>
    </source>
</evidence>
<evidence type="ECO:0000313" key="14">
    <source>
        <dbReference type="Proteomes" id="UP000092461"/>
    </source>
</evidence>
<evidence type="ECO:0000256" key="4">
    <source>
        <dbReference type="ARBA" id="ARBA00022833"/>
    </source>
</evidence>
<feature type="binding site" evidence="9">
    <location>
        <position position="24"/>
    </location>
    <ligand>
        <name>Zn(2+)</name>
        <dbReference type="ChEBI" id="CHEBI:29105"/>
    </ligand>
</feature>
<accession>A0A1B0CHU0</accession>
<feature type="domain" description="C2H2-type" evidence="11">
    <location>
        <begin position="253"/>
        <end position="283"/>
    </location>
</feature>
<feature type="region of interest" description="Disordered" evidence="10">
    <location>
        <begin position="111"/>
        <end position="144"/>
    </location>
</feature>
<dbReference type="AlphaFoldDB" id="A0A1B0CHU0"/>